<dbReference type="STRING" id="29529.SAMN04488122_4818"/>
<evidence type="ECO:0000259" key="2">
    <source>
        <dbReference type="PROSITE" id="PS51677"/>
    </source>
</evidence>
<dbReference type="PANTHER" id="PTHR34216:SF7">
    <property type="entry name" value="POLY-BETA-1,6-N-ACETYL-D-GLUCOSAMINE N-DEACETYLASE"/>
    <property type="match status" value="1"/>
</dbReference>
<dbReference type="Proteomes" id="UP000199310">
    <property type="component" value="Unassembled WGS sequence"/>
</dbReference>
<name>A0A1I0S8F9_9BACT</name>
<dbReference type="PANTHER" id="PTHR34216">
    <property type="match status" value="1"/>
</dbReference>
<organism evidence="3 4">
    <name type="scientific">Chitinophaga arvensicola</name>
    <dbReference type="NCBI Taxonomy" id="29529"/>
    <lineage>
        <taxon>Bacteria</taxon>
        <taxon>Pseudomonadati</taxon>
        <taxon>Bacteroidota</taxon>
        <taxon>Chitinophagia</taxon>
        <taxon>Chitinophagales</taxon>
        <taxon>Chitinophagaceae</taxon>
        <taxon>Chitinophaga</taxon>
    </lineage>
</organism>
<feature type="domain" description="NodB homology" evidence="2">
    <location>
        <begin position="80"/>
        <end position="332"/>
    </location>
</feature>
<evidence type="ECO:0000313" key="3">
    <source>
        <dbReference type="EMBL" id="SEW52424.1"/>
    </source>
</evidence>
<sequence>MGDLSKKIFSVVHYVANKVQQPAVVLLYHRVTNLQQDPQELSVTPAHFDSHLAHLAADYHVLDADQFLYHVKNKKPFPERSVFVTFDDGYADNYLEALPLLTRHQVPALFYITTSKINTAFELWWDDLERVLLTGNGLPAALTLNINGQRREYGTSTLTAIRETYYALQQELRFCKPAVIDAAMEQLYEWSGKPATGRASHRLMTWEEVKAMGSAAYATIGCHTHRHPAVGMLTYEEQYTEIGMSKEILEGVLSQPQVHFSYPFGGRKFLGIKRYYNADSIKACKALGLQLVCANYHGQVHSWSNPYALPRILVRDWPMDVFRRQLQQFFKY</sequence>
<protein>
    <submittedName>
        <fullName evidence="3">Polysaccharide deacetylase</fullName>
    </submittedName>
</protein>
<dbReference type="GO" id="GO:0005975">
    <property type="term" value="P:carbohydrate metabolic process"/>
    <property type="evidence" value="ECO:0007669"/>
    <property type="project" value="InterPro"/>
</dbReference>
<dbReference type="InterPro" id="IPR002509">
    <property type="entry name" value="NODB_dom"/>
</dbReference>
<dbReference type="EMBL" id="FOJG01000002">
    <property type="protein sequence ID" value="SEW52424.1"/>
    <property type="molecule type" value="Genomic_DNA"/>
</dbReference>
<evidence type="ECO:0000313" key="4">
    <source>
        <dbReference type="Proteomes" id="UP000199310"/>
    </source>
</evidence>
<dbReference type="CDD" id="cd10918">
    <property type="entry name" value="CE4_NodB_like_5s_6s"/>
    <property type="match status" value="1"/>
</dbReference>
<dbReference type="SUPFAM" id="SSF88713">
    <property type="entry name" value="Glycoside hydrolase/deacetylase"/>
    <property type="match status" value="1"/>
</dbReference>
<dbReference type="OrthoDB" id="9778320at2"/>
<dbReference type="InterPro" id="IPR051398">
    <property type="entry name" value="Polysacch_Deacetylase"/>
</dbReference>
<proteinExistence type="predicted"/>
<dbReference type="Gene3D" id="3.20.20.370">
    <property type="entry name" value="Glycoside hydrolase/deacetylase"/>
    <property type="match status" value="1"/>
</dbReference>
<dbReference type="InterPro" id="IPR011330">
    <property type="entry name" value="Glyco_hydro/deAcase_b/a-brl"/>
</dbReference>
<dbReference type="Pfam" id="PF01522">
    <property type="entry name" value="Polysacc_deac_1"/>
    <property type="match status" value="2"/>
</dbReference>
<keyword evidence="1" id="KW-0732">Signal</keyword>
<accession>A0A1I0S8F9</accession>
<keyword evidence="4" id="KW-1185">Reference proteome</keyword>
<evidence type="ECO:0000256" key="1">
    <source>
        <dbReference type="ARBA" id="ARBA00022729"/>
    </source>
</evidence>
<dbReference type="GO" id="GO:0016810">
    <property type="term" value="F:hydrolase activity, acting on carbon-nitrogen (but not peptide) bonds"/>
    <property type="evidence" value="ECO:0007669"/>
    <property type="project" value="InterPro"/>
</dbReference>
<reference evidence="4" key="1">
    <citation type="submission" date="2016-10" db="EMBL/GenBank/DDBJ databases">
        <authorList>
            <person name="Varghese N."/>
            <person name="Submissions S."/>
        </authorList>
    </citation>
    <scope>NUCLEOTIDE SEQUENCE [LARGE SCALE GENOMIC DNA]</scope>
    <source>
        <strain evidence="4">DSM 3695</strain>
    </source>
</reference>
<gene>
    <name evidence="3" type="ORF">SAMN04488122_4818</name>
</gene>
<dbReference type="AlphaFoldDB" id="A0A1I0S8F9"/>
<dbReference type="PROSITE" id="PS51677">
    <property type="entry name" value="NODB"/>
    <property type="match status" value="1"/>
</dbReference>